<evidence type="ECO:0000256" key="2">
    <source>
        <dbReference type="ARBA" id="ARBA00022553"/>
    </source>
</evidence>
<name>A0A3S9B3U6_9HYPH</name>
<keyword evidence="5" id="KW-1185">Reference proteome</keyword>
<dbReference type="KEGG" id="abaw:D5400_10250"/>
<keyword evidence="1" id="KW-0596">Phosphopantetheine</keyword>
<evidence type="ECO:0000313" key="5">
    <source>
        <dbReference type="Proteomes" id="UP000268192"/>
    </source>
</evidence>
<dbReference type="Pfam" id="PF00550">
    <property type="entry name" value="PP-binding"/>
    <property type="match status" value="1"/>
</dbReference>
<gene>
    <name evidence="4" type="ORF">D5400_10250</name>
</gene>
<dbReference type="PROSITE" id="PS00012">
    <property type="entry name" value="PHOSPHOPANTETHEINE"/>
    <property type="match status" value="1"/>
</dbReference>
<dbReference type="InterPro" id="IPR006162">
    <property type="entry name" value="Ppantetheine_attach_site"/>
</dbReference>
<dbReference type="RefSeq" id="WP_126009913.1">
    <property type="nucleotide sequence ID" value="NZ_CP032509.1"/>
</dbReference>
<feature type="domain" description="Carrier" evidence="3">
    <location>
        <begin position="1"/>
        <end position="81"/>
    </location>
</feature>
<dbReference type="AlphaFoldDB" id="A0A3S9B3U6"/>
<sequence length="86" mass="9534">MTTDTLKTEIIRHIAEYSDANADDITGSSMVDDLGIHSLELAELVMELEEKYDIEIETDSVESWNSLKTVDDIVAAVRAMLTAKAM</sequence>
<reference evidence="4 5" key="1">
    <citation type="submission" date="2018-09" db="EMBL/GenBank/DDBJ databases">
        <title>Marinorhizobium profundi gen. nov., sp. nov., isolated from a deep-sea sediment sample from the New Britain Trench and proposal of Marinorhizobiaceae fam. nov. in the order Rhizobiales of the class Alphaproteobacteria.</title>
        <authorList>
            <person name="Cao J."/>
        </authorList>
    </citation>
    <scope>NUCLEOTIDE SEQUENCE [LARGE SCALE GENOMIC DNA]</scope>
    <source>
        <strain evidence="4 5">WS11</strain>
    </source>
</reference>
<dbReference type="PROSITE" id="PS50075">
    <property type="entry name" value="CARRIER"/>
    <property type="match status" value="1"/>
</dbReference>
<evidence type="ECO:0000256" key="1">
    <source>
        <dbReference type="ARBA" id="ARBA00022450"/>
    </source>
</evidence>
<evidence type="ECO:0000259" key="3">
    <source>
        <dbReference type="PROSITE" id="PS50075"/>
    </source>
</evidence>
<dbReference type="Gene3D" id="1.10.1200.10">
    <property type="entry name" value="ACP-like"/>
    <property type="match status" value="1"/>
</dbReference>
<organism evidence="4 5">
    <name type="scientific">Georhizobium profundi</name>
    <dbReference type="NCBI Taxonomy" id="2341112"/>
    <lineage>
        <taxon>Bacteria</taxon>
        <taxon>Pseudomonadati</taxon>
        <taxon>Pseudomonadota</taxon>
        <taxon>Alphaproteobacteria</taxon>
        <taxon>Hyphomicrobiales</taxon>
        <taxon>Rhizobiaceae</taxon>
        <taxon>Georhizobium</taxon>
    </lineage>
</organism>
<dbReference type="SUPFAM" id="SSF47336">
    <property type="entry name" value="ACP-like"/>
    <property type="match status" value="1"/>
</dbReference>
<dbReference type="EMBL" id="CP032509">
    <property type="protein sequence ID" value="AZN71602.1"/>
    <property type="molecule type" value="Genomic_DNA"/>
</dbReference>
<dbReference type="OrthoDB" id="9806381at2"/>
<proteinExistence type="predicted"/>
<dbReference type="InterPro" id="IPR036736">
    <property type="entry name" value="ACP-like_sf"/>
</dbReference>
<dbReference type="InterPro" id="IPR009081">
    <property type="entry name" value="PP-bd_ACP"/>
</dbReference>
<accession>A0A3S9B3U6</accession>
<dbReference type="Proteomes" id="UP000268192">
    <property type="component" value="Chromosome"/>
</dbReference>
<keyword evidence="2" id="KW-0597">Phosphoprotein</keyword>
<protein>
    <submittedName>
        <fullName evidence="4">Acyl carrier protein</fullName>
    </submittedName>
</protein>
<evidence type="ECO:0000313" key="4">
    <source>
        <dbReference type="EMBL" id="AZN71602.1"/>
    </source>
</evidence>